<evidence type="ECO:0000313" key="2">
    <source>
        <dbReference type="EMBL" id="RLP67541.1"/>
    </source>
</evidence>
<evidence type="ECO:0000256" key="1">
    <source>
        <dbReference type="SAM" id="Phobius"/>
    </source>
</evidence>
<evidence type="ECO:0000313" key="3">
    <source>
        <dbReference type="Proteomes" id="UP000275395"/>
    </source>
</evidence>
<feature type="transmembrane region" description="Helical" evidence="1">
    <location>
        <begin position="42"/>
        <end position="68"/>
    </location>
</feature>
<keyword evidence="1" id="KW-0472">Membrane</keyword>
<name>A0A3L6ZJ27_9MICO</name>
<comment type="caution">
    <text evidence="2">The sequence shown here is derived from an EMBL/GenBank/DDBJ whole genome shotgun (WGS) entry which is preliminary data.</text>
</comment>
<keyword evidence="1" id="KW-1133">Transmembrane helix</keyword>
<keyword evidence="1" id="KW-0812">Transmembrane</keyword>
<dbReference type="EMBL" id="RCUW01000027">
    <property type="protein sequence ID" value="RLP67541.1"/>
    <property type="molecule type" value="Genomic_DNA"/>
</dbReference>
<protein>
    <recommendedName>
        <fullName evidence="4">DUF2254 domain-containing protein</fullName>
    </recommendedName>
</protein>
<dbReference type="Proteomes" id="UP000275395">
    <property type="component" value="Unassembled WGS sequence"/>
</dbReference>
<feature type="transmembrane region" description="Helical" evidence="1">
    <location>
        <begin position="116"/>
        <end position="135"/>
    </location>
</feature>
<organism evidence="2 3">
    <name type="scientific">Mycetocola reblochoni</name>
    <dbReference type="NCBI Taxonomy" id="331618"/>
    <lineage>
        <taxon>Bacteria</taxon>
        <taxon>Bacillati</taxon>
        <taxon>Actinomycetota</taxon>
        <taxon>Actinomycetes</taxon>
        <taxon>Micrococcales</taxon>
        <taxon>Microbacteriaceae</taxon>
        <taxon>Mycetocola</taxon>
    </lineage>
</organism>
<evidence type="ECO:0008006" key="4">
    <source>
        <dbReference type="Google" id="ProtNLM"/>
    </source>
</evidence>
<gene>
    <name evidence="2" type="ORF">D9V30_14050</name>
</gene>
<sequence length="408" mass="44371">MWPALSAALLVVVCEVLAWVAAYLPGPLGELSRRFEPNSYQTLIGASVTATATFLALFFTTVGVVASTTYRSVPAEIRTLFIEERSSVIYVRGVVRALVFGVLLLLVGAFVRELSMVSIVVLGMLSLNAVLRLMLLGNKLFNFFDPSTLSQALPARFDRALRRVTTPATASDKANQVIAHHEASQVLRLYRQITVLLSQEQASEPSASRRVANQLLNISARYANAKGSIPTTGDWWGVTPSHPNWLTLDHHRLSMALATSTGVTPALEPDPLWVERGITDALNRLLTSLIRDGHDATAVELADRGSPLVKLLGSRLQIEEALLFAKTFTEAMVYAVDDDKKQPGGGQQVQLNTLAAAERSISSMTDLWLGYVHAVRTLAEDDLASAFDSAVADPAPPSEVVWDCCTFR</sequence>
<proteinExistence type="predicted"/>
<feature type="transmembrane region" description="Helical" evidence="1">
    <location>
        <begin position="89"/>
        <end position="110"/>
    </location>
</feature>
<accession>A0A3L6ZJ27</accession>
<reference evidence="2 3" key="1">
    <citation type="submission" date="2018-10" db="EMBL/GenBank/DDBJ databases">
        <authorList>
            <person name="Li J."/>
        </authorList>
    </citation>
    <scope>NUCLEOTIDE SEQUENCE [LARGE SCALE GENOMIC DNA]</scope>
    <source>
        <strain evidence="2 3">JCM 30549</strain>
    </source>
</reference>
<dbReference type="AlphaFoldDB" id="A0A3L6ZJ27"/>